<dbReference type="Gene3D" id="2.60.60.20">
    <property type="entry name" value="PLAT/LH2 domain"/>
    <property type="match status" value="1"/>
</dbReference>
<evidence type="ECO:0000313" key="3">
    <source>
        <dbReference type="EMBL" id="NXH12878.1"/>
    </source>
</evidence>
<dbReference type="InterPro" id="IPR001024">
    <property type="entry name" value="PLAT/LH2_dom"/>
</dbReference>
<dbReference type="OrthoDB" id="407298at2759"/>
<dbReference type="AlphaFoldDB" id="A0A7K9HGR2"/>
<evidence type="ECO:0000259" key="2">
    <source>
        <dbReference type="PROSITE" id="PS50095"/>
    </source>
</evidence>
<evidence type="ECO:0000313" key="4">
    <source>
        <dbReference type="Proteomes" id="UP000534107"/>
    </source>
</evidence>
<dbReference type="PROSITE" id="PS50095">
    <property type="entry name" value="PLAT"/>
    <property type="match status" value="1"/>
</dbReference>
<dbReference type="InterPro" id="IPR036392">
    <property type="entry name" value="PLAT/LH2_dom_sf"/>
</dbReference>
<evidence type="ECO:0000256" key="1">
    <source>
        <dbReference type="PROSITE-ProRule" id="PRU00152"/>
    </source>
</evidence>
<comment type="caution">
    <text evidence="1">Lacks conserved residue(s) required for the propagation of feature annotation.</text>
</comment>
<reference evidence="3 4" key="1">
    <citation type="submission" date="2019-09" db="EMBL/GenBank/DDBJ databases">
        <title>Bird 10,000 Genomes (B10K) Project - Family phase.</title>
        <authorList>
            <person name="Zhang G."/>
        </authorList>
    </citation>
    <scope>NUCLEOTIDE SEQUENCE [LARGE SCALE GENOMIC DNA]</scope>
    <source>
        <strain evidence="3">B10K-DU-001-16</strain>
        <tissue evidence="3">Muscle</tissue>
    </source>
</reference>
<keyword evidence="4" id="KW-1185">Reference proteome</keyword>
<feature type="non-terminal residue" evidence="3">
    <location>
        <position position="1"/>
    </location>
</feature>
<dbReference type="Proteomes" id="UP000534107">
    <property type="component" value="Unassembled WGS sequence"/>
</dbReference>
<feature type="domain" description="PLAT" evidence="2">
    <location>
        <begin position="2"/>
        <end position="109"/>
    </location>
</feature>
<proteinExistence type="predicted"/>
<dbReference type="SUPFAM" id="SSF49723">
    <property type="entry name" value="Lipase/lipooxygenase domain (PLAT/LH2 domain)"/>
    <property type="match status" value="1"/>
</dbReference>
<sequence length="109" mass="11851">MATYWVQVATGPQPLAGTMDSIGITLLGTHGCSPRTALGAMVLGTTPWWQCHSEFVPCVSPACPQRGLYQVHCPQALGSLLLLQIHKDPFGNLPESNWYLESISVWQEG</sequence>
<name>A0A7K9HGR2_9PICI</name>
<comment type="caution">
    <text evidence="3">The sequence shown here is derived from an EMBL/GenBank/DDBJ whole genome shotgun (WGS) entry which is preliminary data.</text>
</comment>
<accession>A0A7K9HGR2</accession>
<dbReference type="EMBL" id="VWZO01006219">
    <property type="protein sequence ID" value="NXH12878.1"/>
    <property type="molecule type" value="Genomic_DNA"/>
</dbReference>
<gene>
    <name evidence="3" type="primary">Alox12b</name>
    <name evidence="3" type="ORF">BUCCAP_R15313</name>
</gene>
<feature type="non-terminal residue" evidence="3">
    <location>
        <position position="109"/>
    </location>
</feature>
<protein>
    <submittedName>
        <fullName evidence="3">LX12B protein</fullName>
    </submittedName>
</protein>
<organism evidence="3 4">
    <name type="scientific">Bucco capensis</name>
    <name type="common">collared puffbird</name>
    <dbReference type="NCBI Taxonomy" id="135168"/>
    <lineage>
        <taxon>Eukaryota</taxon>
        <taxon>Metazoa</taxon>
        <taxon>Chordata</taxon>
        <taxon>Craniata</taxon>
        <taxon>Vertebrata</taxon>
        <taxon>Euteleostomi</taxon>
        <taxon>Archelosauria</taxon>
        <taxon>Archosauria</taxon>
        <taxon>Dinosauria</taxon>
        <taxon>Saurischia</taxon>
        <taxon>Theropoda</taxon>
        <taxon>Coelurosauria</taxon>
        <taxon>Aves</taxon>
        <taxon>Neognathae</taxon>
        <taxon>Neoaves</taxon>
        <taxon>Telluraves</taxon>
        <taxon>Coraciimorphae</taxon>
        <taxon>Piciformes</taxon>
        <taxon>Bucconidae</taxon>
        <taxon>Bucco</taxon>
    </lineage>
</organism>